<name>A0A1H0ZNR7_9LACT</name>
<dbReference type="Pfam" id="PF00106">
    <property type="entry name" value="adh_short"/>
    <property type="match status" value="1"/>
</dbReference>
<dbReference type="OrthoDB" id="9804774at2"/>
<dbReference type="CDD" id="cd05233">
    <property type="entry name" value="SDR_c"/>
    <property type="match status" value="1"/>
</dbReference>
<proteinExistence type="inferred from homology"/>
<dbReference type="Gene3D" id="3.40.50.720">
    <property type="entry name" value="NAD(P)-binding Rossmann-like Domain"/>
    <property type="match status" value="1"/>
</dbReference>
<dbReference type="Proteomes" id="UP000199481">
    <property type="component" value="Unassembled WGS sequence"/>
</dbReference>
<dbReference type="SUPFAM" id="SSF51735">
    <property type="entry name" value="NAD(P)-binding Rossmann-fold domains"/>
    <property type="match status" value="1"/>
</dbReference>
<dbReference type="InterPro" id="IPR050259">
    <property type="entry name" value="SDR"/>
</dbReference>
<evidence type="ECO:0000256" key="1">
    <source>
        <dbReference type="ARBA" id="ARBA00006484"/>
    </source>
</evidence>
<comment type="similarity">
    <text evidence="1">Belongs to the short-chain dehydrogenases/reductases (SDR) family.</text>
</comment>
<dbReference type="EMBL" id="FNJW01000008">
    <property type="protein sequence ID" value="SDQ28686.1"/>
    <property type="molecule type" value="Genomic_DNA"/>
</dbReference>
<dbReference type="InterPro" id="IPR002347">
    <property type="entry name" value="SDR_fam"/>
</dbReference>
<dbReference type="PRINTS" id="PR00081">
    <property type="entry name" value="GDHRDH"/>
</dbReference>
<accession>A0A1H0ZNR7</accession>
<gene>
    <name evidence="2" type="ORF">SAMN04487752_1612</name>
</gene>
<sequence>MKMQMTGLTALVTGSTKGIGKAIALELASEGVNVIINGRGKVDVDTVIAEIQTKFPTTNPQSAVYDLSQEKEINQLMEKFPQVDLLINSLGIFKPTDYYEINDEEWLRFFKMNVLISNTLAKQYLPHMLKLNFGRIVFIASEEALMPSGEMAHYSMTKTMQLSLAKTLAIQTKGTQVTVNTVLPGPTLTEGVSGMLEGFYGKENISFEEQERRFMAEHRSASLIQRFIPAEELGRLVTFVCSPLASSFSGSVIRADGGMVPTIF</sequence>
<dbReference type="InterPro" id="IPR036291">
    <property type="entry name" value="NAD(P)-bd_dom_sf"/>
</dbReference>
<reference evidence="3" key="1">
    <citation type="submission" date="2016-10" db="EMBL/GenBank/DDBJ databases">
        <authorList>
            <person name="Varghese N."/>
            <person name="Submissions S."/>
        </authorList>
    </citation>
    <scope>NUCLEOTIDE SEQUENCE [LARGE SCALE GENOMIC DNA]</scope>
    <source>
        <strain evidence="3">MPL-11</strain>
    </source>
</reference>
<evidence type="ECO:0000313" key="2">
    <source>
        <dbReference type="EMBL" id="SDQ28686.1"/>
    </source>
</evidence>
<evidence type="ECO:0000313" key="3">
    <source>
        <dbReference type="Proteomes" id="UP000199481"/>
    </source>
</evidence>
<dbReference type="PANTHER" id="PTHR42879:SF6">
    <property type="entry name" value="NADPH-DEPENDENT REDUCTASE BACG"/>
    <property type="match status" value="1"/>
</dbReference>
<organism evidence="2 3">
    <name type="scientific">Carnobacterium viridans</name>
    <dbReference type="NCBI Taxonomy" id="174587"/>
    <lineage>
        <taxon>Bacteria</taxon>
        <taxon>Bacillati</taxon>
        <taxon>Bacillota</taxon>
        <taxon>Bacilli</taxon>
        <taxon>Lactobacillales</taxon>
        <taxon>Carnobacteriaceae</taxon>
        <taxon>Carnobacterium</taxon>
    </lineage>
</organism>
<dbReference type="RefSeq" id="WP_089976999.1">
    <property type="nucleotide sequence ID" value="NZ_CP084916.1"/>
</dbReference>
<keyword evidence="3" id="KW-1185">Reference proteome</keyword>
<dbReference type="AlphaFoldDB" id="A0A1H0ZNR7"/>
<protein>
    <submittedName>
        <fullName evidence="2">3-oxoacyl-[acyl-carrier protein] reductase</fullName>
    </submittedName>
</protein>
<dbReference type="PANTHER" id="PTHR42879">
    <property type="entry name" value="3-OXOACYL-(ACYL-CARRIER-PROTEIN) REDUCTASE"/>
    <property type="match status" value="1"/>
</dbReference>